<dbReference type="PANTHER" id="PTHR33164">
    <property type="entry name" value="TRANSCRIPTIONAL REGULATOR, MARR FAMILY"/>
    <property type="match status" value="1"/>
</dbReference>
<dbReference type="EMBL" id="NOXV01000276">
    <property type="protein sequence ID" value="OYQ36051.1"/>
    <property type="molecule type" value="Genomic_DNA"/>
</dbReference>
<dbReference type="InterPro" id="IPR036390">
    <property type="entry name" value="WH_DNA-bd_sf"/>
</dbReference>
<dbReference type="RefSeq" id="WP_094415263.1">
    <property type="nucleotide sequence ID" value="NZ_NOXV01000276.1"/>
</dbReference>
<dbReference type="OrthoDB" id="763883at2"/>
<dbReference type="Gene3D" id="1.10.10.10">
    <property type="entry name" value="Winged helix-like DNA-binding domain superfamily/Winged helix DNA-binding domain"/>
    <property type="match status" value="1"/>
</dbReference>
<reference evidence="2 3" key="1">
    <citation type="submission" date="2017-07" db="EMBL/GenBank/DDBJ databases">
        <title>Flavobacterium cyanobacteriorum sp. nov., isolated from cyanobacterial aggregates in a eutrophic lake.</title>
        <authorList>
            <person name="Cai H."/>
        </authorList>
    </citation>
    <scope>NUCLEOTIDE SEQUENCE [LARGE SCALE GENOMIC DNA]</scope>
    <source>
        <strain evidence="2 3">TH021</strain>
    </source>
</reference>
<evidence type="ECO:0000313" key="2">
    <source>
        <dbReference type="EMBL" id="OYQ36051.1"/>
    </source>
</evidence>
<dbReference type="GO" id="GO:0003700">
    <property type="term" value="F:DNA-binding transcription factor activity"/>
    <property type="evidence" value="ECO:0007669"/>
    <property type="project" value="InterPro"/>
</dbReference>
<dbReference type="InterPro" id="IPR000835">
    <property type="entry name" value="HTH_MarR-typ"/>
</dbReference>
<comment type="caution">
    <text evidence="2">The sequence shown here is derived from an EMBL/GenBank/DDBJ whole genome shotgun (WGS) entry which is preliminary data.</text>
</comment>
<protein>
    <submittedName>
        <fullName evidence="2">MarR family transcriptional regulator</fullName>
    </submittedName>
</protein>
<dbReference type="InterPro" id="IPR039422">
    <property type="entry name" value="MarR/SlyA-like"/>
</dbReference>
<keyword evidence="3" id="KW-1185">Reference proteome</keyword>
<dbReference type="SMART" id="SM00347">
    <property type="entry name" value="HTH_MARR"/>
    <property type="match status" value="1"/>
</dbReference>
<name>A0A255Z3P4_9FLAO</name>
<dbReference type="PANTHER" id="PTHR33164:SF101">
    <property type="entry name" value="TRANSCRIPTIONAL REPRESSOR MPRA"/>
    <property type="match status" value="1"/>
</dbReference>
<evidence type="ECO:0000313" key="3">
    <source>
        <dbReference type="Proteomes" id="UP000216605"/>
    </source>
</evidence>
<dbReference type="PRINTS" id="PR00598">
    <property type="entry name" value="HTHMARR"/>
</dbReference>
<dbReference type="GO" id="GO:0006950">
    <property type="term" value="P:response to stress"/>
    <property type="evidence" value="ECO:0007669"/>
    <property type="project" value="TreeGrafter"/>
</dbReference>
<sequence>MRLEEAIKSKTEYTLEKKVVLNIILTSNILGDTFNEIIKPYDLSSEQFNVLRILRGQKGNPINMCDIQERMIARTSNTTRLVDKLLLKGFVTREICSDNRRKMEIRITDKGLEILKQLDPGVEEHERKFSGNLTEGELLQLNTLLEKYRNINR</sequence>
<organism evidence="2 3">
    <name type="scientific">Flavobacterium cyanobacteriorum</name>
    <dbReference type="NCBI Taxonomy" id="2022802"/>
    <lineage>
        <taxon>Bacteria</taxon>
        <taxon>Pseudomonadati</taxon>
        <taxon>Bacteroidota</taxon>
        <taxon>Flavobacteriia</taxon>
        <taxon>Flavobacteriales</taxon>
        <taxon>Flavobacteriaceae</taxon>
        <taxon>Flavobacterium</taxon>
    </lineage>
</organism>
<dbReference type="Proteomes" id="UP000216605">
    <property type="component" value="Unassembled WGS sequence"/>
</dbReference>
<evidence type="ECO:0000259" key="1">
    <source>
        <dbReference type="PROSITE" id="PS50995"/>
    </source>
</evidence>
<dbReference type="AlphaFoldDB" id="A0A255Z3P4"/>
<feature type="domain" description="HTH marR-type" evidence="1">
    <location>
        <begin position="1"/>
        <end position="150"/>
    </location>
</feature>
<gene>
    <name evidence="2" type="ORF">CHU92_10290</name>
</gene>
<dbReference type="Pfam" id="PF01047">
    <property type="entry name" value="MarR"/>
    <property type="match status" value="1"/>
</dbReference>
<dbReference type="PROSITE" id="PS50995">
    <property type="entry name" value="HTH_MARR_2"/>
    <property type="match status" value="1"/>
</dbReference>
<dbReference type="SUPFAM" id="SSF46785">
    <property type="entry name" value="Winged helix' DNA-binding domain"/>
    <property type="match status" value="1"/>
</dbReference>
<accession>A0A255Z3P4</accession>
<dbReference type="InterPro" id="IPR036388">
    <property type="entry name" value="WH-like_DNA-bd_sf"/>
</dbReference>
<proteinExistence type="predicted"/>